<dbReference type="Gene3D" id="3.30.200.20">
    <property type="entry name" value="Phosphorylase Kinase, domain 1"/>
    <property type="match status" value="1"/>
</dbReference>
<dbReference type="SMART" id="SM00220">
    <property type="entry name" value="S_TKc"/>
    <property type="match status" value="1"/>
</dbReference>
<name>C6WNJ7_ACTMD</name>
<dbReference type="SUPFAM" id="SSF48452">
    <property type="entry name" value="TPR-like"/>
    <property type="match status" value="1"/>
</dbReference>
<dbReference type="EC" id="2.7.11.1" evidence="1"/>
<dbReference type="InterPro" id="IPR011009">
    <property type="entry name" value="Kinase-like_dom_sf"/>
</dbReference>
<gene>
    <name evidence="8" type="ordered locus">Amir_0957</name>
</gene>
<dbReference type="GO" id="GO:0005524">
    <property type="term" value="F:ATP binding"/>
    <property type="evidence" value="ECO:0007669"/>
    <property type="project" value="UniProtKB-KW"/>
</dbReference>
<dbReference type="AlphaFoldDB" id="C6WNJ7"/>
<proteinExistence type="predicted"/>
<dbReference type="STRING" id="446462.Amir_0957"/>
<evidence type="ECO:0000259" key="7">
    <source>
        <dbReference type="PROSITE" id="PS50011"/>
    </source>
</evidence>
<evidence type="ECO:0000256" key="3">
    <source>
        <dbReference type="ARBA" id="ARBA00022679"/>
    </source>
</evidence>
<dbReference type="PROSITE" id="PS00108">
    <property type="entry name" value="PROTEIN_KINASE_ST"/>
    <property type="match status" value="1"/>
</dbReference>
<evidence type="ECO:0000256" key="6">
    <source>
        <dbReference type="ARBA" id="ARBA00022840"/>
    </source>
</evidence>
<dbReference type="GO" id="GO:0004674">
    <property type="term" value="F:protein serine/threonine kinase activity"/>
    <property type="evidence" value="ECO:0007669"/>
    <property type="project" value="UniProtKB-KW"/>
</dbReference>
<dbReference type="InterPro" id="IPR011990">
    <property type="entry name" value="TPR-like_helical_dom_sf"/>
</dbReference>
<reference evidence="8 9" key="1">
    <citation type="journal article" date="2009" name="Stand. Genomic Sci.">
        <title>Complete genome sequence of Actinosynnema mirum type strain (101).</title>
        <authorList>
            <person name="Land M."/>
            <person name="Lapidus A."/>
            <person name="Mayilraj S."/>
            <person name="Chen F."/>
            <person name="Copeland A."/>
            <person name="Del Rio T.G."/>
            <person name="Nolan M."/>
            <person name="Lucas S."/>
            <person name="Tice H."/>
            <person name="Cheng J.F."/>
            <person name="Chertkov O."/>
            <person name="Bruce D."/>
            <person name="Goodwin L."/>
            <person name="Pitluck S."/>
            <person name="Rohde M."/>
            <person name="Goker M."/>
            <person name="Pati A."/>
            <person name="Ivanova N."/>
            <person name="Mavromatis K."/>
            <person name="Chen A."/>
            <person name="Palaniappan K."/>
            <person name="Hauser L."/>
            <person name="Chang Y.J."/>
            <person name="Jeffries C.C."/>
            <person name="Brettin T."/>
            <person name="Detter J.C."/>
            <person name="Han C."/>
            <person name="Chain P."/>
            <person name="Tindall B.J."/>
            <person name="Bristow J."/>
            <person name="Eisen J.A."/>
            <person name="Markowitz V."/>
            <person name="Hugenholtz P."/>
            <person name="Kyrpides N.C."/>
            <person name="Klenk H.P."/>
        </authorList>
    </citation>
    <scope>NUCLEOTIDE SEQUENCE [LARGE SCALE GENOMIC DNA]</scope>
    <source>
        <strain evidence="9">ATCC 29888 / DSM 43827 / JCM 3225 / NBRC 14064 / NCIMB 13271 / NRRL B-12336 / IMRU 3971 / 101</strain>
    </source>
</reference>
<evidence type="ECO:0000256" key="5">
    <source>
        <dbReference type="ARBA" id="ARBA00022777"/>
    </source>
</evidence>
<keyword evidence="9" id="KW-1185">Reference proteome</keyword>
<keyword evidence="6" id="KW-0067">ATP-binding</keyword>
<dbReference type="OrthoDB" id="9762169at2"/>
<dbReference type="Pfam" id="PF00069">
    <property type="entry name" value="Pkinase"/>
    <property type="match status" value="1"/>
</dbReference>
<dbReference type="eggNOG" id="COG0515">
    <property type="taxonomic scope" value="Bacteria"/>
</dbReference>
<dbReference type="Proteomes" id="UP000002213">
    <property type="component" value="Chromosome"/>
</dbReference>
<dbReference type="SUPFAM" id="SSF56112">
    <property type="entry name" value="Protein kinase-like (PK-like)"/>
    <property type="match status" value="1"/>
</dbReference>
<dbReference type="Gene3D" id="1.25.40.10">
    <property type="entry name" value="Tetratricopeptide repeat domain"/>
    <property type="match status" value="1"/>
</dbReference>
<dbReference type="KEGG" id="ami:Amir_0957"/>
<dbReference type="EMBL" id="CP001630">
    <property type="protein sequence ID" value="ACU34916.1"/>
    <property type="molecule type" value="Genomic_DNA"/>
</dbReference>
<keyword evidence="3" id="KW-0808">Transferase</keyword>
<accession>C6WNJ7</accession>
<evidence type="ECO:0000256" key="4">
    <source>
        <dbReference type="ARBA" id="ARBA00022741"/>
    </source>
</evidence>
<dbReference type="InterPro" id="IPR008271">
    <property type="entry name" value="Ser/Thr_kinase_AS"/>
</dbReference>
<keyword evidence="5 8" id="KW-0418">Kinase</keyword>
<dbReference type="PROSITE" id="PS50011">
    <property type="entry name" value="PROTEIN_KINASE_DOM"/>
    <property type="match status" value="1"/>
</dbReference>
<dbReference type="PANTHER" id="PTHR43289">
    <property type="entry name" value="MITOGEN-ACTIVATED PROTEIN KINASE KINASE KINASE 20-RELATED"/>
    <property type="match status" value="1"/>
</dbReference>
<dbReference type="PANTHER" id="PTHR43289:SF6">
    <property type="entry name" value="SERINE_THREONINE-PROTEIN KINASE NEKL-3"/>
    <property type="match status" value="1"/>
</dbReference>
<evidence type="ECO:0000313" key="8">
    <source>
        <dbReference type="EMBL" id="ACU34916.1"/>
    </source>
</evidence>
<organism evidence="8 9">
    <name type="scientific">Actinosynnema mirum (strain ATCC 29888 / DSM 43827 / JCM 3225 / NBRC 14064 / NCIMB 13271 / NRRL B-12336 / IMRU 3971 / 101)</name>
    <dbReference type="NCBI Taxonomy" id="446462"/>
    <lineage>
        <taxon>Bacteria</taxon>
        <taxon>Bacillati</taxon>
        <taxon>Actinomycetota</taxon>
        <taxon>Actinomycetes</taxon>
        <taxon>Pseudonocardiales</taxon>
        <taxon>Pseudonocardiaceae</taxon>
        <taxon>Actinosynnema</taxon>
    </lineage>
</organism>
<dbReference type="CDD" id="cd14014">
    <property type="entry name" value="STKc_PknB_like"/>
    <property type="match status" value="1"/>
</dbReference>
<evidence type="ECO:0000313" key="9">
    <source>
        <dbReference type="Proteomes" id="UP000002213"/>
    </source>
</evidence>
<dbReference type="Gene3D" id="1.10.510.10">
    <property type="entry name" value="Transferase(Phosphotransferase) domain 1"/>
    <property type="match status" value="1"/>
</dbReference>
<feature type="domain" description="Protein kinase" evidence="7">
    <location>
        <begin position="10"/>
        <end position="278"/>
    </location>
</feature>
<evidence type="ECO:0000256" key="2">
    <source>
        <dbReference type="ARBA" id="ARBA00022527"/>
    </source>
</evidence>
<dbReference type="HOGENOM" id="CLU_000288_63_44_11"/>
<dbReference type="InterPro" id="IPR000719">
    <property type="entry name" value="Prot_kinase_dom"/>
</dbReference>
<keyword evidence="4" id="KW-0547">Nucleotide-binding</keyword>
<protein>
    <recommendedName>
        <fullName evidence="1">non-specific serine/threonine protein kinase</fullName>
        <ecNumber evidence="1">2.7.11.1</ecNumber>
    </recommendedName>
</protein>
<keyword evidence="2 8" id="KW-0723">Serine/threonine-protein kinase</keyword>
<evidence type="ECO:0000256" key="1">
    <source>
        <dbReference type="ARBA" id="ARBA00012513"/>
    </source>
</evidence>
<sequence>MRIRKVAERYELIEEISSGGMGTVWRGYDAVLDREVAVKLIRADAVSSKAQAEEFAKRFRREARVTARIGHHGVPQVHDAVLDHTYDRLYLVMEYVRGTSLRTLLTPKRPLPISWAAAIAAQIATVLSHAHAIPVVHRDLKPDNVLIAAGGTVKVLDFGIATILRTDATRLTATGNPIGTSCYMSPEQIMCAQITPHSDLYALGCVLHELLSGKPVFDGDGDYALMHQHVNASPQPLRAARSDVPPDLELLTLDLLAKSSKHRPANAYEVYERLLAFLPLPGSAPPSVDDAAIPIGAPDPTLLYRRPNAPLQRSAKPSAAVEDDVPVALSSHVDTRLCEVIRVAYDKSAQLLDEERYTQAADVLQRAIAQSAAALGKKSPRILKMRTRRAAILIVGGDYQRALPEFDSLTDAYSRTLGSTSPEALECLQEAAHCRAELGQATAALRQFQQVLTHVRAAGGDASPTALDLRRSIGVLLLSEGKTLEAVSFLQPLYDDLLLVQGPQDEETEEVGNILARLHFTED</sequence>